<protein>
    <submittedName>
        <fullName evidence="2">Alkyl hydroperoxide reductase/ Thiol specific antioxidant/ Mal allergen</fullName>
    </submittedName>
</protein>
<reference evidence="2 3" key="1">
    <citation type="journal article" date="2009" name="Stand. Genomic Sci.">
        <title>Complete genome sequence of Jonesia denitrificans type strain (Prevot 55134).</title>
        <authorList>
            <person name="Pukall R."/>
            <person name="Gehrich-Schroter G."/>
            <person name="Lapidus A."/>
            <person name="Nolan M."/>
            <person name="Glavina Del Rio T."/>
            <person name="Lucas S."/>
            <person name="Chen F."/>
            <person name="Tice H."/>
            <person name="Pitluck S."/>
            <person name="Cheng J.F."/>
            <person name="Copeland A."/>
            <person name="Saunders E."/>
            <person name="Brettin T."/>
            <person name="Detter J.C."/>
            <person name="Bruce D."/>
            <person name="Goodwin L."/>
            <person name="Pati A."/>
            <person name="Ivanova N."/>
            <person name="Mavromatis K."/>
            <person name="Ovchinnikova G."/>
            <person name="Chen A."/>
            <person name="Palaniappan K."/>
            <person name="Land M."/>
            <person name="Hauser L."/>
            <person name="Chang Y.J."/>
            <person name="Jeffries C.D."/>
            <person name="Chain P."/>
            <person name="Goker M."/>
            <person name="Bristow J."/>
            <person name="Eisen J.A."/>
            <person name="Markowitz V."/>
            <person name="Hugenholtz P."/>
            <person name="Kyrpides N.C."/>
            <person name="Klenk H.P."/>
            <person name="Han C."/>
        </authorList>
    </citation>
    <scope>NUCLEOTIDE SEQUENCE [LARGE SCALE GENOMIC DNA]</scope>
    <source>
        <strain evidence="3">ATCC 14870 / DSM 20603 / BCRC 15368 / CIP 55.134 / JCM 11481 / NBRC 15587 / NCTC 10816 / Prevot 55134</strain>
    </source>
</reference>
<dbReference type="InterPro" id="IPR013766">
    <property type="entry name" value="Thioredoxin_domain"/>
</dbReference>
<sequence>MRQRPPAVFTGGVSTPHTSLPRVRASALTGRNWLNTGGRTLTLDELRGKIVILDFWTFCCINCLHVLDELRELEEQHRDELVIIGVHSPKFVHEADPDALAAAVERYGVAHPVLDDPTLSTWQAYTARAWPTLVVIDPEGYIVAHMAGEGHAPALARIVTQLIEDHDARGTLHRGSGPYVPPPTTAGMLSFPAKAVPLPAGGYLVADAGHHQIVHVAADGVTEQARYGAGERGLVDGPAHTAQFNEPNGLLVLPPDVAAEVGYDVVVADTVNHCVRSLSLSTGAVGTLAGNGRQYMVGGPDNEGRLTSPWDVVWSAHRKQVIIAMAGNHTLWTLDPRTGQCQWFAGTMNEGLVDGPVAQSWFAQPSGLAVTGVDADERVWVADSETSALRWIDTSDTVHTAVGAGLFDFGHRDGDADQALFQHPLAVAALPDNSLVVADTYNGALRRYDPATRTVSTLASGLAEPSGMVVHHEGGELSVVVVESAAHQLTGVALPASLVGEVLDTGAHRTQRPTTAVRGGQVDLRVVFTPAPGQKYDDRFGPSTRLSVSATPENLLLDGAGDTVELTRTVRINPDVEQGVLHVTAQAASCDDDPAIEFPACHLAQQDWGVPVTVSHDGADSLDLSLRG</sequence>
<dbReference type="eggNOG" id="COG3391">
    <property type="taxonomic scope" value="Bacteria"/>
</dbReference>
<dbReference type="PROSITE" id="PS51352">
    <property type="entry name" value="THIOREDOXIN_2"/>
    <property type="match status" value="1"/>
</dbReference>
<dbReference type="OrthoDB" id="9811352at2"/>
<dbReference type="eggNOG" id="COG0526">
    <property type="taxonomic scope" value="Bacteria"/>
</dbReference>
<dbReference type="AlphaFoldDB" id="C7R330"/>
<dbReference type="PANTHER" id="PTHR46388">
    <property type="entry name" value="NHL REPEAT-CONTAINING PROTEIN 2"/>
    <property type="match status" value="1"/>
</dbReference>
<dbReference type="InterPro" id="IPR011042">
    <property type="entry name" value="6-blade_b-propeller_TolB-like"/>
</dbReference>
<dbReference type="Gene3D" id="2.120.10.30">
    <property type="entry name" value="TolB, C-terminal domain"/>
    <property type="match status" value="2"/>
</dbReference>
<organism evidence="2 3">
    <name type="scientific">Jonesia denitrificans (strain ATCC 14870 / DSM 20603 / BCRC 15368 / CIP 55.134 / JCM 11481 / NBRC 15587 / NCTC 10816 / Prevot 55134)</name>
    <name type="common">Listeria denitrificans</name>
    <dbReference type="NCBI Taxonomy" id="471856"/>
    <lineage>
        <taxon>Bacteria</taxon>
        <taxon>Bacillati</taxon>
        <taxon>Actinomycetota</taxon>
        <taxon>Actinomycetes</taxon>
        <taxon>Micrococcales</taxon>
        <taxon>Jonesiaceae</taxon>
        <taxon>Jonesia</taxon>
    </lineage>
</organism>
<dbReference type="HOGENOM" id="CLU_013730_1_0_11"/>
<dbReference type="InterPro" id="IPR036249">
    <property type="entry name" value="Thioredoxin-like_sf"/>
</dbReference>
<dbReference type="PANTHER" id="PTHR46388:SF2">
    <property type="entry name" value="NHL REPEAT-CONTAINING PROTEIN 2"/>
    <property type="match status" value="1"/>
</dbReference>
<keyword evidence="3" id="KW-1185">Reference proteome</keyword>
<dbReference type="InterPro" id="IPR012336">
    <property type="entry name" value="Thioredoxin-like_fold"/>
</dbReference>
<evidence type="ECO:0000313" key="3">
    <source>
        <dbReference type="Proteomes" id="UP000000628"/>
    </source>
</evidence>
<dbReference type="Proteomes" id="UP000000628">
    <property type="component" value="Chromosome"/>
</dbReference>
<dbReference type="Pfam" id="PF13905">
    <property type="entry name" value="Thioredoxin_8"/>
    <property type="match status" value="1"/>
</dbReference>
<dbReference type="STRING" id="471856.Jden_2446"/>
<dbReference type="RefSeq" id="WP_015772689.1">
    <property type="nucleotide sequence ID" value="NC_013174.1"/>
</dbReference>
<dbReference type="InterPro" id="IPR045302">
    <property type="entry name" value="NHL2_NHL_rpt_dom"/>
</dbReference>
<proteinExistence type="predicted"/>
<dbReference type="CDD" id="cd14951">
    <property type="entry name" value="NHL-2_like"/>
    <property type="match status" value="1"/>
</dbReference>
<feature type="domain" description="Thioredoxin" evidence="1">
    <location>
        <begin position="14"/>
        <end position="164"/>
    </location>
</feature>
<evidence type="ECO:0000259" key="1">
    <source>
        <dbReference type="PROSITE" id="PS51352"/>
    </source>
</evidence>
<name>C7R330_JONDD</name>
<dbReference type="KEGG" id="jde:Jden_2446"/>
<dbReference type="SUPFAM" id="SSF52833">
    <property type="entry name" value="Thioredoxin-like"/>
    <property type="match status" value="1"/>
</dbReference>
<dbReference type="Gene3D" id="3.40.30.10">
    <property type="entry name" value="Glutaredoxin"/>
    <property type="match status" value="1"/>
</dbReference>
<gene>
    <name evidence="2" type="ordered locus">Jden_2446</name>
</gene>
<dbReference type="EMBL" id="CP001706">
    <property type="protein sequence ID" value="ACV10078.1"/>
    <property type="molecule type" value="Genomic_DNA"/>
</dbReference>
<dbReference type="SUPFAM" id="SSF101898">
    <property type="entry name" value="NHL repeat"/>
    <property type="match status" value="1"/>
</dbReference>
<accession>C7R330</accession>
<evidence type="ECO:0000313" key="2">
    <source>
        <dbReference type="EMBL" id="ACV10078.1"/>
    </source>
</evidence>